<gene>
    <name evidence="2" type="ORF">C2845_PM02G09720</name>
</gene>
<dbReference type="AlphaFoldDB" id="A0A3L6SGU1"/>
<dbReference type="Proteomes" id="UP000275267">
    <property type="component" value="Unassembled WGS sequence"/>
</dbReference>
<evidence type="ECO:0000313" key="3">
    <source>
        <dbReference type="Proteomes" id="UP000275267"/>
    </source>
</evidence>
<feature type="region of interest" description="Disordered" evidence="1">
    <location>
        <begin position="22"/>
        <end position="104"/>
    </location>
</feature>
<accession>A0A3L6SGU1</accession>
<name>A0A3L6SGU1_PANMI</name>
<protein>
    <submittedName>
        <fullName evidence="2">Uncharacterized protein</fullName>
    </submittedName>
</protein>
<evidence type="ECO:0000313" key="2">
    <source>
        <dbReference type="EMBL" id="RLN19774.1"/>
    </source>
</evidence>
<dbReference type="EMBL" id="PQIB02000005">
    <property type="protein sequence ID" value="RLN19774.1"/>
    <property type="molecule type" value="Genomic_DNA"/>
</dbReference>
<keyword evidence="3" id="KW-1185">Reference proteome</keyword>
<comment type="caution">
    <text evidence="2">The sequence shown here is derived from an EMBL/GenBank/DDBJ whole genome shotgun (WGS) entry which is preliminary data.</text>
</comment>
<feature type="compositionally biased region" description="Basic and acidic residues" evidence="1">
    <location>
        <begin position="78"/>
        <end position="87"/>
    </location>
</feature>
<evidence type="ECO:0000256" key="1">
    <source>
        <dbReference type="SAM" id="MobiDB-lite"/>
    </source>
</evidence>
<organism evidence="2 3">
    <name type="scientific">Panicum miliaceum</name>
    <name type="common">Proso millet</name>
    <name type="synonym">Broomcorn millet</name>
    <dbReference type="NCBI Taxonomy" id="4540"/>
    <lineage>
        <taxon>Eukaryota</taxon>
        <taxon>Viridiplantae</taxon>
        <taxon>Streptophyta</taxon>
        <taxon>Embryophyta</taxon>
        <taxon>Tracheophyta</taxon>
        <taxon>Spermatophyta</taxon>
        <taxon>Magnoliopsida</taxon>
        <taxon>Liliopsida</taxon>
        <taxon>Poales</taxon>
        <taxon>Poaceae</taxon>
        <taxon>PACMAD clade</taxon>
        <taxon>Panicoideae</taxon>
        <taxon>Panicodae</taxon>
        <taxon>Paniceae</taxon>
        <taxon>Panicinae</taxon>
        <taxon>Panicum</taxon>
        <taxon>Panicum sect. Panicum</taxon>
    </lineage>
</organism>
<feature type="compositionally biased region" description="Low complexity" evidence="1">
    <location>
        <begin position="40"/>
        <end position="50"/>
    </location>
</feature>
<proteinExistence type="predicted"/>
<sequence length="104" mass="10989">MGFPNTLLKDLVVKARLQVRAHGKDLPYARACPQRRAVKPSSSSSPRSGSVTQASSQRTSGAELPSDSGAAGCSGRFSLEDRSERPSALRRAPHASVARTQSPS</sequence>
<feature type="compositionally biased region" description="Polar residues" evidence="1">
    <location>
        <begin position="51"/>
        <end position="60"/>
    </location>
</feature>
<reference evidence="3" key="1">
    <citation type="journal article" date="2019" name="Nat. Commun.">
        <title>The genome of broomcorn millet.</title>
        <authorList>
            <person name="Zou C."/>
            <person name="Miki D."/>
            <person name="Li D."/>
            <person name="Tang Q."/>
            <person name="Xiao L."/>
            <person name="Rajput S."/>
            <person name="Deng P."/>
            <person name="Jia W."/>
            <person name="Huang R."/>
            <person name="Zhang M."/>
            <person name="Sun Y."/>
            <person name="Hu J."/>
            <person name="Fu X."/>
            <person name="Schnable P.S."/>
            <person name="Li F."/>
            <person name="Zhang H."/>
            <person name="Feng B."/>
            <person name="Zhu X."/>
            <person name="Liu R."/>
            <person name="Schnable J.C."/>
            <person name="Zhu J.-K."/>
            <person name="Zhang H."/>
        </authorList>
    </citation>
    <scope>NUCLEOTIDE SEQUENCE [LARGE SCALE GENOMIC DNA]</scope>
</reference>